<dbReference type="EMBL" id="JBHRYB010000005">
    <property type="protein sequence ID" value="MFC3679413.1"/>
    <property type="molecule type" value="Genomic_DNA"/>
</dbReference>
<dbReference type="RefSeq" id="WP_376865103.1">
    <property type="nucleotide sequence ID" value="NZ_JBHRYB010000005.1"/>
</dbReference>
<proteinExistence type="inferred from homology"/>
<dbReference type="InterPro" id="IPR013785">
    <property type="entry name" value="Aldolase_TIM"/>
</dbReference>
<dbReference type="Pfam" id="PF03060">
    <property type="entry name" value="NMO"/>
    <property type="match status" value="1"/>
</dbReference>
<gene>
    <name evidence="10" type="ORF">ACFOMG_04715</name>
</gene>
<dbReference type="InterPro" id="IPR004136">
    <property type="entry name" value="NMO"/>
</dbReference>
<dbReference type="PANTHER" id="PTHR42747">
    <property type="entry name" value="NITRONATE MONOOXYGENASE-RELATED"/>
    <property type="match status" value="1"/>
</dbReference>
<evidence type="ECO:0000256" key="1">
    <source>
        <dbReference type="ARBA" id="ARBA00001917"/>
    </source>
</evidence>
<evidence type="ECO:0000256" key="2">
    <source>
        <dbReference type="ARBA" id="ARBA00009881"/>
    </source>
</evidence>
<reference evidence="11" key="1">
    <citation type="journal article" date="2019" name="Int. J. Syst. Evol. Microbiol.">
        <title>The Global Catalogue of Microorganisms (GCM) 10K type strain sequencing project: providing services to taxonomists for standard genome sequencing and annotation.</title>
        <authorList>
            <consortium name="The Broad Institute Genomics Platform"/>
            <consortium name="The Broad Institute Genome Sequencing Center for Infectious Disease"/>
            <person name="Wu L."/>
            <person name="Ma J."/>
        </authorList>
    </citation>
    <scope>NUCLEOTIDE SEQUENCE [LARGE SCALE GENOMIC DNA]</scope>
    <source>
        <strain evidence="11">KCTC 42424</strain>
    </source>
</reference>
<evidence type="ECO:0000313" key="11">
    <source>
        <dbReference type="Proteomes" id="UP001595722"/>
    </source>
</evidence>
<dbReference type="PANTHER" id="PTHR42747:SF3">
    <property type="entry name" value="NITRONATE MONOOXYGENASE-RELATED"/>
    <property type="match status" value="1"/>
</dbReference>
<accession>A0ABV7VPI3</accession>
<keyword evidence="7" id="KW-0503">Monooxygenase</keyword>
<evidence type="ECO:0000256" key="9">
    <source>
        <dbReference type="ARBA" id="ARBA00049401"/>
    </source>
</evidence>
<comment type="caution">
    <text evidence="10">The sequence shown here is derived from an EMBL/GenBank/DDBJ whole genome shotgun (WGS) entry which is preliminary data.</text>
</comment>
<comment type="catalytic activity">
    <reaction evidence="9">
        <text>3 propionate 3-nitronate + 3 O2 + H2O = 3 3-oxopropanoate + 2 nitrate + nitrite + H2O2 + 3 H(+)</text>
        <dbReference type="Rhea" id="RHEA:57332"/>
        <dbReference type="ChEBI" id="CHEBI:15377"/>
        <dbReference type="ChEBI" id="CHEBI:15378"/>
        <dbReference type="ChEBI" id="CHEBI:15379"/>
        <dbReference type="ChEBI" id="CHEBI:16240"/>
        <dbReference type="ChEBI" id="CHEBI:16301"/>
        <dbReference type="ChEBI" id="CHEBI:17632"/>
        <dbReference type="ChEBI" id="CHEBI:33190"/>
        <dbReference type="ChEBI" id="CHEBI:136067"/>
    </reaction>
</comment>
<name>A0ABV7VPI3_9GAMM</name>
<evidence type="ECO:0000256" key="6">
    <source>
        <dbReference type="ARBA" id="ARBA00023002"/>
    </source>
</evidence>
<sequence length="348" mass="38072">MTLCERLAIDFPLLQAPMAGVQNWQLAVAVSEAGGLGAIPCGMLAPDQIVEHIEQFRRRSQRPYNLNFFCHTMPAADNALLQHWQQQMTPYYNQLEVEPPGFDGALRRPFDDDIADLLEPYRPAVISFHFGLPAAELLQRVKSWGTTVLSSATTLEEGLWLQQHGADVVIAQGIEAGGHRAVFLQGDDWPALLQQQPGCAELVTQLSRQLDIPVIAAGGIASHADVRRMLAAGAAGVQLGTSYLLCDEANTSELHRQALQDEQRQTAVTTLFSGRPARGIVNRVMTELGCMPSPLPPFPYASLALAPLRSAAEARQRDDFSPLWAGENRSGCRAISAAQLTRQLWFGE</sequence>
<keyword evidence="5" id="KW-0288">FMN</keyword>
<dbReference type="Gene3D" id="3.20.20.70">
    <property type="entry name" value="Aldolase class I"/>
    <property type="match status" value="1"/>
</dbReference>
<dbReference type="PROSITE" id="PS00912">
    <property type="entry name" value="DHODEHASE_2"/>
    <property type="match status" value="1"/>
</dbReference>
<organism evidence="10 11">
    <name type="scientific">Bacterioplanoides pacificum</name>
    <dbReference type="NCBI Taxonomy" id="1171596"/>
    <lineage>
        <taxon>Bacteria</taxon>
        <taxon>Pseudomonadati</taxon>
        <taxon>Pseudomonadota</taxon>
        <taxon>Gammaproteobacteria</taxon>
        <taxon>Oceanospirillales</taxon>
        <taxon>Oceanospirillaceae</taxon>
        <taxon>Bacterioplanoides</taxon>
    </lineage>
</organism>
<evidence type="ECO:0000313" key="10">
    <source>
        <dbReference type="EMBL" id="MFC3679413.1"/>
    </source>
</evidence>
<dbReference type="GO" id="GO:0016491">
    <property type="term" value="F:oxidoreductase activity"/>
    <property type="evidence" value="ECO:0007669"/>
    <property type="project" value="UniProtKB-KW"/>
</dbReference>
<comment type="cofactor">
    <cofactor evidence="1">
        <name>FMN</name>
        <dbReference type="ChEBI" id="CHEBI:58210"/>
    </cofactor>
</comment>
<comment type="similarity">
    <text evidence="2">Belongs to the nitronate monooxygenase family. NMO class I subfamily.</text>
</comment>
<evidence type="ECO:0000256" key="8">
    <source>
        <dbReference type="ARBA" id="ARBA00031155"/>
    </source>
</evidence>
<keyword evidence="3" id="KW-0216">Detoxification</keyword>
<keyword evidence="11" id="KW-1185">Reference proteome</keyword>
<protein>
    <recommendedName>
        <fullName evidence="8">Propionate 3-nitronate monooxygenase</fullName>
    </recommendedName>
</protein>
<dbReference type="InterPro" id="IPR001295">
    <property type="entry name" value="Dihydroorotate_DH_CS"/>
</dbReference>
<dbReference type="CDD" id="cd04730">
    <property type="entry name" value="NPD_like"/>
    <property type="match status" value="1"/>
</dbReference>
<keyword evidence="6 10" id="KW-0560">Oxidoreductase</keyword>
<evidence type="ECO:0000256" key="4">
    <source>
        <dbReference type="ARBA" id="ARBA00022630"/>
    </source>
</evidence>
<dbReference type="Proteomes" id="UP001595722">
    <property type="component" value="Unassembled WGS sequence"/>
</dbReference>
<evidence type="ECO:0000256" key="7">
    <source>
        <dbReference type="ARBA" id="ARBA00023033"/>
    </source>
</evidence>
<evidence type="ECO:0000256" key="3">
    <source>
        <dbReference type="ARBA" id="ARBA00022575"/>
    </source>
</evidence>
<keyword evidence="4" id="KW-0285">Flavoprotein</keyword>
<evidence type="ECO:0000256" key="5">
    <source>
        <dbReference type="ARBA" id="ARBA00022643"/>
    </source>
</evidence>
<dbReference type="SUPFAM" id="SSF51412">
    <property type="entry name" value="Inosine monophosphate dehydrogenase (IMPDH)"/>
    <property type="match status" value="1"/>
</dbReference>